<feature type="region of interest" description="Disordered" evidence="1">
    <location>
        <begin position="430"/>
        <end position="458"/>
    </location>
</feature>
<reference evidence="2" key="1">
    <citation type="submission" date="2023-06" db="EMBL/GenBank/DDBJ databases">
        <title>Genome-scale phylogeny and comparative genomics of the fungal order Sordariales.</title>
        <authorList>
            <consortium name="Lawrence Berkeley National Laboratory"/>
            <person name="Hensen N."/>
            <person name="Bonometti L."/>
            <person name="Westerberg I."/>
            <person name="Brannstrom I.O."/>
            <person name="Guillou S."/>
            <person name="Cros-Aarteil S."/>
            <person name="Calhoun S."/>
            <person name="Haridas S."/>
            <person name="Kuo A."/>
            <person name="Mondo S."/>
            <person name="Pangilinan J."/>
            <person name="Riley R."/>
            <person name="Labutti K."/>
            <person name="Andreopoulos B."/>
            <person name="Lipzen A."/>
            <person name="Chen C."/>
            <person name="Yanf M."/>
            <person name="Daum C."/>
            <person name="Ng V."/>
            <person name="Clum A."/>
            <person name="Steindorff A."/>
            <person name="Ohm R."/>
            <person name="Martin F."/>
            <person name="Silar P."/>
            <person name="Natvig D."/>
            <person name="Lalanne C."/>
            <person name="Gautier V."/>
            <person name="Ament-Velasquez S.L."/>
            <person name="Kruys A."/>
            <person name="Hutchinson M.I."/>
            <person name="Powell A.J."/>
            <person name="Barry K."/>
            <person name="Miller A.N."/>
            <person name="Grigoriev I.V."/>
            <person name="Debuchy R."/>
            <person name="Gladieux P."/>
            <person name="Thoren M.H."/>
            <person name="Johannesson H."/>
        </authorList>
    </citation>
    <scope>NUCLEOTIDE SEQUENCE</scope>
    <source>
        <strain evidence="2">8032-3</strain>
    </source>
</reference>
<dbReference type="PANTHER" id="PTHR14187:SF5">
    <property type="entry name" value="HEAT SHOCK 70 KDA PROTEIN 12A"/>
    <property type="match status" value="1"/>
</dbReference>
<sequence>MQLSSSSWSTMATRTDTRSRGGPSGPVLGGSKNLIAVDFGTTFSAVAWANTNEPQNQHLITDWGRGLTGQKVPTILQYANDGVKWGWELQDLEPDTKIHEWFKLGLCPEVEDQRATESSLLRDFPSKTALPPVRGKRCRQLVVDYLKKVKEATERHLIPYNNNKFYELPREYIITVPAMWSEEAQDATRAYAAEAFLGDPNKVDEIQIIAEPEAAGIYALTSMPKLGMKEGDTFVICDAGGGTVDLSSYRVTNWGEYIDLDRVSTPSGGVCGSSLLNRIFEAYLEKKIGLNYEALEEWQQRWFKSAVNENFEKRIKPTFTGEDRNYNIDAFGFGDSTDSGIRNNRLSITAEELRREVFDKVISRITDLVVQKVNDTGNVKEVLLAGGFGENDYLKSRIEIAVGGRIGVRRIENSRVAIVQGALIARLTERGQLEHRRRPPRHQDNGSTQPDDVDNGRIYPRVVGRPAPKHYGILVNEEYDDTNTIHRRGYKRRNKGSDGRPDTIDRFEWFAKMGEKYPDNRAEPFSYSFEKEALPGVPRPKTLSCEVYSSGSPEPPEFPEHPGFRSVSSAQPLLTLEIDLDRIPNWRPTRRANNRSYWCLDFEVYMMLHSANLSFYLGLGKETYAPKSVTYRSQSAHQS</sequence>
<dbReference type="GeneID" id="85306520"/>
<feature type="region of interest" description="Disordered" evidence="1">
    <location>
        <begin position="1"/>
        <end position="28"/>
    </location>
</feature>
<dbReference type="Proteomes" id="UP001244011">
    <property type="component" value="Unassembled WGS sequence"/>
</dbReference>
<dbReference type="EMBL" id="MU839041">
    <property type="protein sequence ID" value="KAK1762205.1"/>
    <property type="molecule type" value="Genomic_DNA"/>
</dbReference>
<keyword evidence="3" id="KW-1185">Reference proteome</keyword>
<organism evidence="2 3">
    <name type="scientific">Phialemonium atrogriseum</name>
    <dbReference type="NCBI Taxonomy" id="1093897"/>
    <lineage>
        <taxon>Eukaryota</taxon>
        <taxon>Fungi</taxon>
        <taxon>Dikarya</taxon>
        <taxon>Ascomycota</taxon>
        <taxon>Pezizomycotina</taxon>
        <taxon>Sordariomycetes</taxon>
        <taxon>Sordariomycetidae</taxon>
        <taxon>Cephalothecales</taxon>
        <taxon>Cephalothecaceae</taxon>
        <taxon>Phialemonium</taxon>
    </lineage>
</organism>
<evidence type="ECO:0000256" key="1">
    <source>
        <dbReference type="SAM" id="MobiDB-lite"/>
    </source>
</evidence>
<dbReference type="RefSeq" id="XP_060278418.1">
    <property type="nucleotide sequence ID" value="XM_060423333.1"/>
</dbReference>
<dbReference type="Gene3D" id="3.90.640.10">
    <property type="entry name" value="Actin, Chain A, domain 4"/>
    <property type="match status" value="1"/>
</dbReference>
<dbReference type="PANTHER" id="PTHR14187">
    <property type="entry name" value="ALPHA KINASE/ELONGATION FACTOR 2 KINASE"/>
    <property type="match status" value="1"/>
</dbReference>
<dbReference type="CDD" id="cd10170">
    <property type="entry name" value="ASKHA_NBD_HSP70"/>
    <property type="match status" value="1"/>
</dbReference>
<dbReference type="AlphaFoldDB" id="A0AAJ0BQ77"/>
<dbReference type="Gene3D" id="3.30.420.40">
    <property type="match status" value="2"/>
</dbReference>
<accession>A0AAJ0BQ77</accession>
<dbReference type="SUPFAM" id="SSF53067">
    <property type="entry name" value="Actin-like ATPase domain"/>
    <property type="match status" value="2"/>
</dbReference>
<feature type="compositionally biased region" description="Polar residues" evidence="1">
    <location>
        <begin position="1"/>
        <end position="14"/>
    </location>
</feature>
<evidence type="ECO:0000313" key="3">
    <source>
        <dbReference type="Proteomes" id="UP001244011"/>
    </source>
</evidence>
<evidence type="ECO:0000313" key="2">
    <source>
        <dbReference type="EMBL" id="KAK1762205.1"/>
    </source>
</evidence>
<gene>
    <name evidence="2" type="ORF">QBC33DRAFT_290228</name>
</gene>
<dbReference type="InterPro" id="IPR043129">
    <property type="entry name" value="ATPase_NBD"/>
</dbReference>
<comment type="caution">
    <text evidence="2">The sequence shown here is derived from an EMBL/GenBank/DDBJ whole genome shotgun (WGS) entry which is preliminary data.</text>
</comment>
<name>A0AAJ0BQ77_9PEZI</name>
<proteinExistence type="predicted"/>
<protein>
    <submittedName>
        <fullName evidence="2">Hsp70 family chaperone</fullName>
    </submittedName>
</protein>